<keyword evidence="1" id="KW-0472">Membrane</keyword>
<accession>A0A1H5YQ65</accession>
<evidence type="ECO:0000256" key="1">
    <source>
        <dbReference type="SAM" id="Phobius"/>
    </source>
</evidence>
<dbReference type="Proteomes" id="UP000236737">
    <property type="component" value="Unassembled WGS sequence"/>
</dbReference>
<feature type="transmembrane region" description="Helical" evidence="1">
    <location>
        <begin position="45"/>
        <end position="71"/>
    </location>
</feature>
<gene>
    <name evidence="2" type="ORF">SAMN04488130_108118</name>
</gene>
<name>A0A1H5YQ65_9FLAO</name>
<evidence type="ECO:0000313" key="2">
    <source>
        <dbReference type="EMBL" id="SEG26249.1"/>
    </source>
</evidence>
<reference evidence="3" key="1">
    <citation type="submission" date="2016-10" db="EMBL/GenBank/DDBJ databases">
        <authorList>
            <person name="Varghese N."/>
            <person name="Submissions S."/>
        </authorList>
    </citation>
    <scope>NUCLEOTIDE SEQUENCE [LARGE SCALE GENOMIC DNA]</scope>
    <source>
        <strain evidence="3">CGMCC 1.9230</strain>
    </source>
</reference>
<keyword evidence="1" id="KW-0812">Transmembrane</keyword>
<feature type="transmembrane region" description="Helical" evidence="1">
    <location>
        <begin position="20"/>
        <end position="39"/>
    </location>
</feature>
<dbReference type="RefSeq" id="WP_146059537.1">
    <property type="nucleotide sequence ID" value="NZ_FNVP01000008.1"/>
</dbReference>
<protein>
    <submittedName>
        <fullName evidence="2">Uncharacterized protein</fullName>
    </submittedName>
</protein>
<evidence type="ECO:0000313" key="3">
    <source>
        <dbReference type="Proteomes" id="UP000236737"/>
    </source>
</evidence>
<dbReference type="AlphaFoldDB" id="A0A1H5YQ65"/>
<sequence>MNTKKSIQSNRKELRKQYTICLIVYLLMINFIFQITLSFSPLLNLVILLPAIFIIHHLFVSILHTTASLLVPNKLVDYYRSNVKLHDVPNEQMSAVLFPI</sequence>
<proteinExistence type="predicted"/>
<organism evidence="2 3">
    <name type="scientific">Flavobacterium urumqiense</name>
    <dbReference type="NCBI Taxonomy" id="935224"/>
    <lineage>
        <taxon>Bacteria</taxon>
        <taxon>Pseudomonadati</taxon>
        <taxon>Bacteroidota</taxon>
        <taxon>Flavobacteriia</taxon>
        <taxon>Flavobacteriales</taxon>
        <taxon>Flavobacteriaceae</taxon>
        <taxon>Flavobacterium</taxon>
    </lineage>
</organism>
<keyword evidence="3" id="KW-1185">Reference proteome</keyword>
<keyword evidence="1" id="KW-1133">Transmembrane helix</keyword>
<dbReference type="EMBL" id="FNVP01000008">
    <property type="protein sequence ID" value="SEG26249.1"/>
    <property type="molecule type" value="Genomic_DNA"/>
</dbReference>